<dbReference type="Pfam" id="PF06945">
    <property type="entry name" value="DUF1289"/>
    <property type="match status" value="1"/>
</dbReference>
<name>A0ABT1L992_9HYPH</name>
<keyword evidence="2" id="KW-1185">Reference proteome</keyword>
<protein>
    <submittedName>
        <fullName evidence="1">DUF1289 domain-containing protein</fullName>
    </submittedName>
</protein>
<dbReference type="PANTHER" id="PTHR35175:SF2">
    <property type="entry name" value="DUF1289 DOMAIN-CONTAINING PROTEIN"/>
    <property type="match status" value="1"/>
</dbReference>
<sequence length="75" mass="7761">MAVASPCVRVCAIDVDTGLCIGCGRTRDEISSWPALTDPERLAVLRAVVGRLRESSGAVDVMDCAACGLCAGRHG</sequence>
<gene>
    <name evidence="1" type="ORF">NK718_05980</name>
</gene>
<comment type="caution">
    <text evidence="1">The sequence shown here is derived from an EMBL/GenBank/DDBJ whole genome shotgun (WGS) entry which is preliminary data.</text>
</comment>
<dbReference type="RefSeq" id="WP_254739578.1">
    <property type="nucleotide sequence ID" value="NZ_JANCLU010000004.1"/>
</dbReference>
<dbReference type="Proteomes" id="UP001205890">
    <property type="component" value="Unassembled WGS sequence"/>
</dbReference>
<dbReference type="PANTHER" id="PTHR35175">
    <property type="entry name" value="DUF1289 DOMAIN-CONTAINING PROTEIN"/>
    <property type="match status" value="1"/>
</dbReference>
<evidence type="ECO:0000313" key="1">
    <source>
        <dbReference type="EMBL" id="MCP8938057.1"/>
    </source>
</evidence>
<proteinExistence type="predicted"/>
<organism evidence="1 2">
    <name type="scientific">Alsobacter ponti</name>
    <dbReference type="NCBI Taxonomy" id="2962936"/>
    <lineage>
        <taxon>Bacteria</taxon>
        <taxon>Pseudomonadati</taxon>
        <taxon>Pseudomonadota</taxon>
        <taxon>Alphaproteobacteria</taxon>
        <taxon>Hyphomicrobiales</taxon>
        <taxon>Alsobacteraceae</taxon>
        <taxon>Alsobacter</taxon>
    </lineage>
</organism>
<dbReference type="InterPro" id="IPR010710">
    <property type="entry name" value="DUF1289"/>
</dbReference>
<dbReference type="EMBL" id="JANCLU010000004">
    <property type="protein sequence ID" value="MCP8938057.1"/>
    <property type="molecule type" value="Genomic_DNA"/>
</dbReference>
<reference evidence="1 2" key="1">
    <citation type="submission" date="2022-07" db="EMBL/GenBank/DDBJ databases">
        <authorList>
            <person name="Li W.-J."/>
            <person name="Deng Q.-Q."/>
        </authorList>
    </citation>
    <scope>NUCLEOTIDE SEQUENCE [LARGE SCALE GENOMIC DNA]</scope>
    <source>
        <strain evidence="1 2">SYSU M60028</strain>
    </source>
</reference>
<evidence type="ECO:0000313" key="2">
    <source>
        <dbReference type="Proteomes" id="UP001205890"/>
    </source>
</evidence>
<accession>A0ABT1L992</accession>